<dbReference type="PANTHER" id="PTHR34473">
    <property type="entry name" value="UPF0699 TRANSMEMBRANE PROTEIN YDBS"/>
    <property type="match status" value="1"/>
</dbReference>
<feature type="region of interest" description="Disordered" evidence="1">
    <location>
        <begin position="1"/>
        <end position="240"/>
    </location>
</feature>
<protein>
    <recommendedName>
        <fullName evidence="3">YdbS-like PH domain-containing protein</fullName>
    </recommendedName>
</protein>
<evidence type="ECO:0000256" key="1">
    <source>
        <dbReference type="SAM" id="MobiDB-lite"/>
    </source>
</evidence>
<keyword evidence="2" id="KW-0472">Membrane</keyword>
<evidence type="ECO:0000256" key="2">
    <source>
        <dbReference type="SAM" id="Phobius"/>
    </source>
</evidence>
<name>A0A9P2T7R5_THEFU</name>
<dbReference type="PANTHER" id="PTHR34473:SF2">
    <property type="entry name" value="UPF0699 TRANSMEMBRANE PROTEIN YDBT"/>
    <property type="match status" value="1"/>
</dbReference>
<feature type="compositionally biased region" description="Low complexity" evidence="1">
    <location>
        <begin position="196"/>
        <end position="207"/>
    </location>
</feature>
<dbReference type="RefSeq" id="WP_016189357.1">
    <property type="nucleotide sequence ID" value="NZ_AOSG01000086.1"/>
</dbReference>
<feature type="transmembrane region" description="Helical" evidence="2">
    <location>
        <begin position="541"/>
        <end position="560"/>
    </location>
</feature>
<evidence type="ECO:0000259" key="3">
    <source>
        <dbReference type="Pfam" id="PF03703"/>
    </source>
</evidence>
<sequence>MTDPRHDPKAQRPQESTADQDHKYRAWDQDTHLGDEGDLPVPEPLPEVDPAGEDSVDTEEPLPEPEPLDPPQEASGESTDAGSSVSEDRLSPVDAPPLREVTAPNEYDEDEDQTAGPIAAWTFSELRDAAGRISWRSPEEGPASPAQRPQQPDAGEDAAASDREQATPDPPPPPSPPPAPPQRGRTPLWGTPAVRQAQAPSATAASPGSHHPLAASPQPGAEQRAEPPRHPGAPRFAPAHAPAFPATSITQGRPYVPPVSPPGPFWAPGHRTPPPPAGAYPPHPGPAQHPGPWGRPPASAPWSGPHSPVPPPQGAPVFAPPSFGPGWTWPQPKLSMPTGATEDITAGSHRLHGATVVLNAAIVTLVFLALPGPLLLPLGIGWLLLALLVVALGSLMVSVVSWYYTRFEVHEERLILRTGPFRQRVREVPLSRLQAVDVVRPLFMQVVGLSELRVEVAGGDHGEVRLRYLGRRKAERLRAALLAAAAGLSEHLPEAPEMPLYQLRFSLLIGALTFRIPVLVAFALFGALIAVGWAFDEPGVLGGAVPLLLGLVHGFVGPLLRYIDFYASLSPDGLRVRYGVFQARMQTVPPGRVQAVRIVEPLLWRWLQVVRVEANIAGYAGQRQVDSTTLLPVVPRALAYELLRGFLPGNGLDTVRFRPGAREGSSEELGMDDALFVVRRGRFCRIVEVVPYARIQAVRLRMGPLEQRRGTAVVEVEVPAGPVSGRAPELELAEARETLDRITALARQARAQTGGPERWAIRGEPV</sequence>
<feature type="domain" description="YdbS-like PH" evidence="3">
    <location>
        <begin position="570"/>
        <end position="643"/>
    </location>
</feature>
<feature type="compositionally biased region" description="Pro residues" evidence="1">
    <location>
        <begin position="266"/>
        <end position="299"/>
    </location>
</feature>
<dbReference type="Proteomes" id="UP000014184">
    <property type="component" value="Unassembled WGS sequence"/>
</dbReference>
<dbReference type="AlphaFoldDB" id="A0A9P2T7R5"/>
<feature type="transmembrane region" description="Helical" evidence="2">
    <location>
        <begin position="382"/>
        <end position="404"/>
    </location>
</feature>
<keyword evidence="2" id="KW-0812">Transmembrane</keyword>
<feature type="transmembrane region" description="Helical" evidence="2">
    <location>
        <begin position="507"/>
        <end position="535"/>
    </location>
</feature>
<feature type="compositionally biased region" description="Acidic residues" evidence="1">
    <location>
        <begin position="50"/>
        <end position="67"/>
    </location>
</feature>
<feature type="domain" description="YdbS-like PH" evidence="3">
    <location>
        <begin position="673"/>
        <end position="741"/>
    </location>
</feature>
<feature type="compositionally biased region" description="Pro residues" evidence="1">
    <location>
        <begin position="168"/>
        <end position="181"/>
    </location>
</feature>
<feature type="compositionally biased region" description="Basic and acidic residues" evidence="1">
    <location>
        <begin position="19"/>
        <end position="35"/>
    </location>
</feature>
<reference evidence="4 5" key="1">
    <citation type="journal article" date="2013" name="Genome Announc.">
        <title>Draft Genome Sequence of the Lignocellulose Decomposer Thermobifida fusca Strain TM51.</title>
        <authorList>
            <person name="Toth A."/>
            <person name="Barna T."/>
            <person name="Nagy I."/>
            <person name="Horvath B."/>
            <person name="Nagy I."/>
            <person name="Tancsics A."/>
            <person name="Kriszt B."/>
            <person name="Baka E."/>
            <person name="Fekete C."/>
            <person name="Kukolya J."/>
        </authorList>
    </citation>
    <scope>NUCLEOTIDE SEQUENCE [LARGE SCALE GENOMIC DNA]</scope>
    <source>
        <strain evidence="4 5">TM51</strain>
    </source>
</reference>
<dbReference type="Pfam" id="PF03703">
    <property type="entry name" value="bPH_2"/>
    <property type="match status" value="3"/>
</dbReference>
<evidence type="ECO:0000313" key="5">
    <source>
        <dbReference type="Proteomes" id="UP000014184"/>
    </source>
</evidence>
<proteinExistence type="predicted"/>
<feature type="compositionally biased region" description="Basic and acidic residues" evidence="1">
    <location>
        <begin position="1"/>
        <end position="12"/>
    </location>
</feature>
<feature type="region of interest" description="Disordered" evidence="1">
    <location>
        <begin position="266"/>
        <end position="322"/>
    </location>
</feature>
<organism evidence="4 5">
    <name type="scientific">Thermobifida fusca TM51</name>
    <dbReference type="NCBI Taxonomy" id="1169414"/>
    <lineage>
        <taxon>Bacteria</taxon>
        <taxon>Bacillati</taxon>
        <taxon>Actinomycetota</taxon>
        <taxon>Actinomycetes</taxon>
        <taxon>Streptosporangiales</taxon>
        <taxon>Nocardiopsidaceae</taxon>
        <taxon>Thermobifida</taxon>
    </lineage>
</organism>
<evidence type="ECO:0000313" key="4">
    <source>
        <dbReference type="EMBL" id="EOR70033.1"/>
    </source>
</evidence>
<gene>
    <name evidence="4" type="ORF">TM51_14836</name>
</gene>
<keyword evidence="5" id="KW-1185">Reference proteome</keyword>
<comment type="caution">
    <text evidence="4">The sequence shown here is derived from an EMBL/GenBank/DDBJ whole genome shotgun (WGS) entry which is preliminary data.</text>
</comment>
<feature type="transmembrane region" description="Helical" evidence="2">
    <location>
        <begin position="356"/>
        <end position="376"/>
    </location>
</feature>
<feature type="compositionally biased region" description="Pro residues" evidence="1">
    <location>
        <begin position="307"/>
        <end position="322"/>
    </location>
</feature>
<dbReference type="EMBL" id="AOSG01000086">
    <property type="protein sequence ID" value="EOR70033.1"/>
    <property type="molecule type" value="Genomic_DNA"/>
</dbReference>
<feature type="domain" description="YdbS-like PH" evidence="3">
    <location>
        <begin position="402"/>
        <end position="480"/>
    </location>
</feature>
<keyword evidence="2" id="KW-1133">Transmembrane helix</keyword>
<accession>A0A9P2T7R5</accession>
<dbReference type="InterPro" id="IPR005182">
    <property type="entry name" value="YdbS-like_PH"/>
</dbReference>
<feature type="compositionally biased region" description="Polar residues" evidence="1">
    <location>
        <begin position="75"/>
        <end position="85"/>
    </location>
</feature>